<dbReference type="NCBIfam" id="NF033788">
    <property type="entry name" value="HTH_metalloreg"/>
    <property type="match status" value="1"/>
</dbReference>
<comment type="caution">
    <text evidence="5">The sequence shown here is derived from an EMBL/GenBank/DDBJ whole genome shotgun (WGS) entry which is preliminary data.</text>
</comment>
<evidence type="ECO:0000259" key="4">
    <source>
        <dbReference type="PROSITE" id="PS50987"/>
    </source>
</evidence>
<dbReference type="InterPro" id="IPR036388">
    <property type="entry name" value="WH-like_DNA-bd_sf"/>
</dbReference>
<dbReference type="InterPro" id="IPR011991">
    <property type="entry name" value="ArsR-like_HTH"/>
</dbReference>
<name>T1AFC8_9ZZZZ</name>
<reference evidence="5" key="1">
    <citation type="submission" date="2013-08" db="EMBL/GenBank/DDBJ databases">
        <authorList>
            <person name="Mendez C."/>
            <person name="Richter M."/>
            <person name="Ferrer M."/>
            <person name="Sanchez J."/>
        </authorList>
    </citation>
    <scope>NUCLEOTIDE SEQUENCE</scope>
</reference>
<dbReference type="SMART" id="SM00418">
    <property type="entry name" value="HTH_ARSR"/>
    <property type="match status" value="1"/>
</dbReference>
<dbReference type="PRINTS" id="PR00778">
    <property type="entry name" value="HTHARSR"/>
</dbReference>
<dbReference type="PANTHER" id="PTHR33154:SF15">
    <property type="entry name" value="REGULATORY PROTEIN ARSR"/>
    <property type="match status" value="1"/>
</dbReference>
<dbReference type="SUPFAM" id="SSF46785">
    <property type="entry name" value="Winged helix' DNA-binding domain"/>
    <property type="match status" value="1"/>
</dbReference>
<proteinExistence type="predicted"/>
<feature type="domain" description="HTH arsR-type" evidence="4">
    <location>
        <begin position="33"/>
        <end position="123"/>
    </location>
</feature>
<keyword evidence="1" id="KW-0805">Transcription regulation</keyword>
<gene>
    <name evidence="5" type="ORF">B1B_08310</name>
</gene>
<organism evidence="5">
    <name type="scientific">mine drainage metagenome</name>
    <dbReference type="NCBI Taxonomy" id="410659"/>
    <lineage>
        <taxon>unclassified sequences</taxon>
        <taxon>metagenomes</taxon>
        <taxon>ecological metagenomes</taxon>
    </lineage>
</organism>
<sequence length="123" mass="12844">MLTDAPAGTMGVVSAESAVEECTCVDVGPLTPPPPISDDQLALMAKALGHPMRVRILRLLAQRRSCVTGDVVAELPLAQSTVSEHLRILRDAGLIQGEIEGPRTSYCLNAQGLAALKAATATL</sequence>
<dbReference type="PANTHER" id="PTHR33154">
    <property type="entry name" value="TRANSCRIPTIONAL REGULATOR, ARSR FAMILY"/>
    <property type="match status" value="1"/>
</dbReference>
<evidence type="ECO:0000256" key="1">
    <source>
        <dbReference type="ARBA" id="ARBA00023015"/>
    </source>
</evidence>
<dbReference type="InterPro" id="IPR051081">
    <property type="entry name" value="HTH_MetalResp_TranReg"/>
</dbReference>
<dbReference type="InterPro" id="IPR036390">
    <property type="entry name" value="WH_DNA-bd_sf"/>
</dbReference>
<dbReference type="GO" id="GO:0003700">
    <property type="term" value="F:DNA-binding transcription factor activity"/>
    <property type="evidence" value="ECO:0007669"/>
    <property type="project" value="InterPro"/>
</dbReference>
<evidence type="ECO:0000313" key="5">
    <source>
        <dbReference type="EMBL" id="EQD59196.1"/>
    </source>
</evidence>
<dbReference type="PROSITE" id="PS50987">
    <property type="entry name" value="HTH_ARSR_2"/>
    <property type="match status" value="1"/>
</dbReference>
<dbReference type="Pfam" id="PF01022">
    <property type="entry name" value="HTH_5"/>
    <property type="match status" value="1"/>
</dbReference>
<keyword evidence="2" id="KW-0238">DNA-binding</keyword>
<dbReference type="CDD" id="cd00090">
    <property type="entry name" value="HTH_ARSR"/>
    <property type="match status" value="1"/>
</dbReference>
<accession>T1AFC8</accession>
<evidence type="ECO:0000256" key="2">
    <source>
        <dbReference type="ARBA" id="ARBA00023125"/>
    </source>
</evidence>
<keyword evidence="3" id="KW-0804">Transcription</keyword>
<dbReference type="Gene3D" id="1.10.10.10">
    <property type="entry name" value="Winged helix-like DNA-binding domain superfamily/Winged helix DNA-binding domain"/>
    <property type="match status" value="1"/>
</dbReference>
<dbReference type="InterPro" id="IPR001845">
    <property type="entry name" value="HTH_ArsR_DNA-bd_dom"/>
</dbReference>
<reference evidence="5" key="2">
    <citation type="journal article" date="2014" name="ISME J.">
        <title>Microbial stratification in low pH oxic and suboxic macroscopic growths along an acid mine drainage.</title>
        <authorList>
            <person name="Mendez-Garcia C."/>
            <person name="Mesa V."/>
            <person name="Sprenger R.R."/>
            <person name="Richter M."/>
            <person name="Diez M.S."/>
            <person name="Solano J."/>
            <person name="Bargiela R."/>
            <person name="Golyshina O.V."/>
            <person name="Manteca A."/>
            <person name="Ramos J.L."/>
            <person name="Gallego J.R."/>
            <person name="Llorente I."/>
            <person name="Martins Dos Santos V.A."/>
            <person name="Jensen O.N."/>
            <person name="Pelaez A.I."/>
            <person name="Sanchez J."/>
            <person name="Ferrer M."/>
        </authorList>
    </citation>
    <scope>NUCLEOTIDE SEQUENCE</scope>
</reference>
<protein>
    <submittedName>
        <fullName evidence="5">Transcriptional regulator, ArsR family</fullName>
    </submittedName>
</protein>
<dbReference type="EMBL" id="AUZY01005403">
    <property type="protein sequence ID" value="EQD59196.1"/>
    <property type="molecule type" value="Genomic_DNA"/>
</dbReference>
<dbReference type="GO" id="GO:0003677">
    <property type="term" value="F:DNA binding"/>
    <property type="evidence" value="ECO:0007669"/>
    <property type="project" value="UniProtKB-KW"/>
</dbReference>
<dbReference type="AlphaFoldDB" id="T1AFC8"/>
<evidence type="ECO:0000256" key="3">
    <source>
        <dbReference type="ARBA" id="ARBA00023163"/>
    </source>
</evidence>